<dbReference type="Pfam" id="PF01488">
    <property type="entry name" value="Shikimate_DH"/>
    <property type="match status" value="1"/>
</dbReference>
<dbReference type="Pfam" id="PF05201">
    <property type="entry name" value="GlutR_N"/>
    <property type="match status" value="1"/>
</dbReference>
<dbReference type="NCBIfam" id="NF000744">
    <property type="entry name" value="PRK00045.1-3"/>
    <property type="match status" value="1"/>
</dbReference>
<comment type="function">
    <text evidence="8">Catalyzes the NADPH-dependent reduction of glutamyl-tRNA(Glu) to glutamate 1-semialdehyde (GSA).</text>
</comment>
<feature type="site" description="Important for activity" evidence="8">
    <location>
        <position position="99"/>
    </location>
</feature>
<feature type="domain" description="Tetrapyrrole biosynthesis glutamyl-tRNA reductase dimerisation" evidence="11">
    <location>
        <begin position="323"/>
        <end position="421"/>
    </location>
</feature>
<gene>
    <name evidence="8" type="primary">hemA</name>
    <name evidence="14" type="ORF">SAMN06265355_115157</name>
</gene>
<dbReference type="GO" id="GO:0008883">
    <property type="term" value="F:glutamyl-tRNA reductase activity"/>
    <property type="evidence" value="ECO:0007669"/>
    <property type="project" value="UniProtKB-UniRule"/>
</dbReference>
<keyword evidence="4 8" id="KW-0521">NADP</keyword>
<dbReference type="NCBIfam" id="TIGR01035">
    <property type="entry name" value="hemA"/>
    <property type="match status" value="1"/>
</dbReference>
<evidence type="ECO:0000259" key="12">
    <source>
        <dbReference type="Pfam" id="PF01488"/>
    </source>
</evidence>
<evidence type="ECO:0000259" key="13">
    <source>
        <dbReference type="Pfam" id="PF05201"/>
    </source>
</evidence>
<dbReference type="InterPro" id="IPR000343">
    <property type="entry name" value="4pyrrol_synth_GluRdtase"/>
</dbReference>
<accession>A0A239DTI8</accession>
<evidence type="ECO:0000256" key="1">
    <source>
        <dbReference type="ARBA" id="ARBA00005059"/>
    </source>
</evidence>
<feature type="binding site" evidence="8">
    <location>
        <position position="120"/>
    </location>
    <ligand>
        <name>substrate</name>
    </ligand>
</feature>
<feature type="region of interest" description="Disordered" evidence="10">
    <location>
        <begin position="439"/>
        <end position="470"/>
    </location>
</feature>
<organism evidence="14 15">
    <name type="scientific">Actinomadura mexicana</name>
    <dbReference type="NCBI Taxonomy" id="134959"/>
    <lineage>
        <taxon>Bacteria</taxon>
        <taxon>Bacillati</taxon>
        <taxon>Actinomycetota</taxon>
        <taxon>Actinomycetes</taxon>
        <taxon>Streptosporangiales</taxon>
        <taxon>Thermomonosporaceae</taxon>
        <taxon>Actinomadura</taxon>
    </lineage>
</organism>
<feature type="active site" description="Nucleophile" evidence="8">
    <location>
        <position position="50"/>
    </location>
</feature>
<feature type="domain" description="Quinate/shikimate 5-dehydrogenase/glutamyl-tRNA reductase" evidence="12">
    <location>
        <begin position="172"/>
        <end position="307"/>
    </location>
</feature>
<evidence type="ECO:0000256" key="3">
    <source>
        <dbReference type="ARBA" id="ARBA00012970"/>
    </source>
</evidence>
<comment type="subunit">
    <text evidence="8">Homodimer.</text>
</comment>
<protein>
    <recommendedName>
        <fullName evidence="3 8">Glutamyl-tRNA reductase</fullName>
        <shortName evidence="8">GluTR</shortName>
        <ecNumber evidence="3 8">1.2.1.70</ecNumber>
    </recommendedName>
</protein>
<reference evidence="15" key="1">
    <citation type="submission" date="2017-06" db="EMBL/GenBank/DDBJ databases">
        <authorList>
            <person name="Varghese N."/>
            <person name="Submissions S."/>
        </authorList>
    </citation>
    <scope>NUCLEOTIDE SEQUENCE [LARGE SCALE GENOMIC DNA]</scope>
    <source>
        <strain evidence="15">DSM 44485</strain>
    </source>
</reference>
<dbReference type="SUPFAM" id="SSF51735">
    <property type="entry name" value="NAD(P)-binding Rossmann-fold domains"/>
    <property type="match status" value="1"/>
</dbReference>
<dbReference type="Proteomes" id="UP000198420">
    <property type="component" value="Unassembled WGS sequence"/>
</dbReference>
<dbReference type="Pfam" id="PF00745">
    <property type="entry name" value="GlutR_dimer"/>
    <property type="match status" value="1"/>
</dbReference>
<evidence type="ECO:0000313" key="15">
    <source>
        <dbReference type="Proteomes" id="UP000198420"/>
    </source>
</evidence>
<dbReference type="SUPFAM" id="SSF69075">
    <property type="entry name" value="Glutamyl tRNA-reductase dimerization domain"/>
    <property type="match status" value="1"/>
</dbReference>
<evidence type="ECO:0000256" key="7">
    <source>
        <dbReference type="ARBA" id="ARBA00047464"/>
    </source>
</evidence>
<dbReference type="GO" id="GO:0050661">
    <property type="term" value="F:NADP binding"/>
    <property type="evidence" value="ECO:0007669"/>
    <property type="project" value="InterPro"/>
</dbReference>
<keyword evidence="6 8" id="KW-0627">Porphyrin biosynthesis</keyword>
<evidence type="ECO:0000259" key="11">
    <source>
        <dbReference type="Pfam" id="PF00745"/>
    </source>
</evidence>
<dbReference type="InterPro" id="IPR018214">
    <property type="entry name" value="GluRdtase_CS"/>
</dbReference>
<dbReference type="CDD" id="cd05213">
    <property type="entry name" value="NAD_bind_Glutamyl_tRNA_reduct"/>
    <property type="match status" value="1"/>
</dbReference>
<dbReference type="HAMAP" id="MF_00087">
    <property type="entry name" value="Glu_tRNA_reductase"/>
    <property type="match status" value="1"/>
</dbReference>
<sequence>MSILVVGLSHRSAPVAVLERAAVAGDDLVKLLHAVHASPNVAEAAIVSTCNRVEIYAVVGKFHGGVSAISELLALHSGVPMDDLSRHLYVHYEERAVQHVFAVACGLESMVVGEGQILGQIRQAFRLAQEEGTLGRDLHDVLQQSLRVGKRAHHETGIDKAGASLVSVGLDVAARHLGPLRDARALVVGAGSMSSLAAATLSRAGAREIVVANRTPARAVRLAESLDVPSRAIELAELDAALAEADLVVSCTGASGLVITAEQLAAQGIGADGRRRFLLDLALPHDVDREVRTLPDVELAGLDDLRTAQEAARAIGPEAVEAARRIVCTEVEAFLGAARAAAVAPTVVALRSKAAGVVEAELTRLSGRLPEMDVRARYEIEQTVRRVVDKLLHAPTVKVKELAAAPGGDSYADALRELFDLDPKAPEAVARADMGDADVRDGAAWDPSPECVEADCVSPASGPGQDALSGTASAAMSDAVSEAMSDAVSEAMSDAVSAAMSGAASAAMSGAASAAMSGTASAAMSEPPSDGVNVETVNARAASVRAVSARHAVPAHEGDEA</sequence>
<proteinExistence type="inferred from homology"/>
<evidence type="ECO:0000256" key="5">
    <source>
        <dbReference type="ARBA" id="ARBA00023002"/>
    </source>
</evidence>
<feature type="domain" description="Glutamyl-tRNA reductase N-terminal" evidence="13">
    <location>
        <begin position="6"/>
        <end position="156"/>
    </location>
</feature>
<feature type="binding site" evidence="8">
    <location>
        <begin position="189"/>
        <end position="194"/>
    </location>
    <ligand>
        <name>NADP(+)</name>
        <dbReference type="ChEBI" id="CHEBI:58349"/>
    </ligand>
</feature>
<feature type="binding site" evidence="8">
    <location>
        <position position="109"/>
    </location>
    <ligand>
        <name>substrate</name>
    </ligand>
</feature>
<comment type="catalytic activity">
    <reaction evidence="7 8 9">
        <text>(S)-4-amino-5-oxopentanoate + tRNA(Glu) + NADP(+) = L-glutamyl-tRNA(Glu) + NADPH + H(+)</text>
        <dbReference type="Rhea" id="RHEA:12344"/>
        <dbReference type="Rhea" id="RHEA-COMP:9663"/>
        <dbReference type="Rhea" id="RHEA-COMP:9680"/>
        <dbReference type="ChEBI" id="CHEBI:15378"/>
        <dbReference type="ChEBI" id="CHEBI:57501"/>
        <dbReference type="ChEBI" id="CHEBI:57783"/>
        <dbReference type="ChEBI" id="CHEBI:58349"/>
        <dbReference type="ChEBI" id="CHEBI:78442"/>
        <dbReference type="ChEBI" id="CHEBI:78520"/>
        <dbReference type="EC" id="1.2.1.70"/>
    </reaction>
</comment>
<evidence type="ECO:0000256" key="8">
    <source>
        <dbReference type="HAMAP-Rule" id="MF_00087"/>
    </source>
</evidence>
<feature type="compositionally biased region" description="Low complexity" evidence="10">
    <location>
        <begin position="539"/>
        <end position="552"/>
    </location>
</feature>
<dbReference type="InterPro" id="IPR015895">
    <property type="entry name" value="4pyrrol_synth_GluRdtase_N"/>
</dbReference>
<keyword evidence="5 8" id="KW-0560">Oxidoreductase</keyword>
<dbReference type="InterPro" id="IPR006151">
    <property type="entry name" value="Shikm_DH/Glu-tRNA_Rdtase"/>
</dbReference>
<dbReference type="InterPro" id="IPR036453">
    <property type="entry name" value="GluRdtase_dimer_dom_sf"/>
</dbReference>
<evidence type="ECO:0000256" key="9">
    <source>
        <dbReference type="RuleBase" id="RU000584"/>
    </source>
</evidence>
<dbReference type="SUPFAM" id="SSF69742">
    <property type="entry name" value="Glutamyl tRNA-reductase catalytic, N-terminal domain"/>
    <property type="match status" value="1"/>
</dbReference>
<dbReference type="FunFam" id="3.30.460.30:FF:000001">
    <property type="entry name" value="Glutamyl-tRNA reductase"/>
    <property type="match status" value="1"/>
</dbReference>
<keyword evidence="15" id="KW-1185">Reference proteome</keyword>
<dbReference type="EMBL" id="FZNP01000015">
    <property type="protein sequence ID" value="SNS35816.1"/>
    <property type="molecule type" value="Genomic_DNA"/>
</dbReference>
<comment type="domain">
    <text evidence="8">Possesses an unusual extended V-shaped dimeric structure with each monomer consisting of three distinct domains arranged along a curved 'spinal' alpha-helix. The N-terminal catalytic domain specifically recognizes the glutamate moiety of the substrate. The second domain is the NADPH-binding domain, and the third C-terminal domain is responsible for dimerization.</text>
</comment>
<dbReference type="InterPro" id="IPR036343">
    <property type="entry name" value="GluRdtase_N_sf"/>
</dbReference>
<dbReference type="GO" id="GO:0019353">
    <property type="term" value="P:protoporphyrinogen IX biosynthetic process from glutamate"/>
    <property type="evidence" value="ECO:0007669"/>
    <property type="project" value="TreeGrafter"/>
</dbReference>
<evidence type="ECO:0000313" key="14">
    <source>
        <dbReference type="EMBL" id="SNS35816.1"/>
    </source>
</evidence>
<dbReference type="UniPathway" id="UPA00251">
    <property type="reaction ID" value="UER00316"/>
</dbReference>
<dbReference type="PANTHER" id="PTHR43013">
    <property type="entry name" value="GLUTAMYL-TRNA REDUCTASE"/>
    <property type="match status" value="1"/>
</dbReference>
<dbReference type="PROSITE" id="PS00747">
    <property type="entry name" value="GLUTR"/>
    <property type="match status" value="1"/>
</dbReference>
<feature type="binding site" evidence="8">
    <location>
        <begin position="49"/>
        <end position="52"/>
    </location>
    <ligand>
        <name>substrate</name>
    </ligand>
</feature>
<comment type="pathway">
    <text evidence="1 8 9">Porphyrin-containing compound metabolism; protoporphyrin-IX biosynthesis; 5-aminolevulinate from L-glutamyl-tRNA(Glu): step 1/2.</text>
</comment>
<comment type="similarity">
    <text evidence="2 8 9">Belongs to the glutamyl-tRNA reductase family.</text>
</comment>
<name>A0A239DTI8_9ACTN</name>
<feature type="binding site" evidence="8">
    <location>
        <begin position="114"/>
        <end position="116"/>
    </location>
    <ligand>
        <name>substrate</name>
    </ligand>
</feature>
<dbReference type="AlphaFoldDB" id="A0A239DTI8"/>
<evidence type="ECO:0000256" key="10">
    <source>
        <dbReference type="SAM" id="MobiDB-lite"/>
    </source>
</evidence>
<dbReference type="Gene3D" id="3.40.50.720">
    <property type="entry name" value="NAD(P)-binding Rossmann-like Domain"/>
    <property type="match status" value="1"/>
</dbReference>
<dbReference type="Gene3D" id="3.30.460.30">
    <property type="entry name" value="Glutamyl-tRNA reductase, N-terminal domain"/>
    <property type="match status" value="1"/>
</dbReference>
<dbReference type="PANTHER" id="PTHR43013:SF1">
    <property type="entry name" value="GLUTAMYL-TRNA REDUCTASE"/>
    <property type="match status" value="1"/>
</dbReference>
<evidence type="ECO:0000256" key="4">
    <source>
        <dbReference type="ARBA" id="ARBA00022857"/>
    </source>
</evidence>
<dbReference type="EC" id="1.2.1.70" evidence="3 8"/>
<evidence type="ECO:0000256" key="2">
    <source>
        <dbReference type="ARBA" id="ARBA00005916"/>
    </source>
</evidence>
<comment type="miscellaneous">
    <text evidence="8">During catalysis, the active site Cys acts as a nucleophile attacking the alpha-carbonyl group of tRNA-bound glutamate with the formation of a thioester intermediate between enzyme and glutamate, and the concomitant release of tRNA(Glu). The thioester intermediate is finally reduced by direct hydride transfer from NADPH, to form the product GSA.</text>
</comment>
<dbReference type="RefSeq" id="WP_342750022.1">
    <property type="nucleotide sequence ID" value="NZ_FZNP01000015.1"/>
</dbReference>
<dbReference type="InterPro" id="IPR036291">
    <property type="entry name" value="NAD(P)-bd_dom_sf"/>
</dbReference>
<evidence type="ECO:0000256" key="6">
    <source>
        <dbReference type="ARBA" id="ARBA00023244"/>
    </source>
</evidence>
<dbReference type="InterPro" id="IPR015896">
    <property type="entry name" value="4pyrrol_synth_GluRdtase_dimer"/>
</dbReference>
<feature type="region of interest" description="Disordered" evidence="10">
    <location>
        <begin position="521"/>
        <end position="561"/>
    </location>
</feature>